<keyword evidence="1" id="KW-0472">Membrane</keyword>
<proteinExistence type="predicted"/>
<name>A0A967BBJ5_9RHOB</name>
<sequence>MTQTDTQPHIRTPQDKDLIPRLMVRAMFGLVLAVLALVSFARVTDRPLISTPPQGNIVHERSFFLDGDMSGAVTVTAPDGTLIADLTPEKGGFISGVWRVIERERTKHRVAMNGPVTVMRHDTGRISIHDPSTGWSADLMGFGADNAKAFARLLAQ</sequence>
<feature type="transmembrane region" description="Helical" evidence="1">
    <location>
        <begin position="22"/>
        <end position="41"/>
    </location>
</feature>
<dbReference type="AlphaFoldDB" id="A0A967BBJ5"/>
<keyword evidence="1" id="KW-1133">Transmembrane helix</keyword>
<dbReference type="NCBIfam" id="TIGR03054">
    <property type="entry name" value="photo_alph_chp1"/>
    <property type="match status" value="1"/>
</dbReference>
<evidence type="ECO:0000256" key="1">
    <source>
        <dbReference type="SAM" id="Phobius"/>
    </source>
</evidence>
<reference evidence="2" key="1">
    <citation type="submission" date="2020-03" db="EMBL/GenBank/DDBJ databases">
        <title>Roseovarius gahaiensis sp. nov., isolated from Gahai Saline Lake, China.</title>
        <authorList>
            <person name="Sun X."/>
        </authorList>
    </citation>
    <scope>NUCLEOTIDE SEQUENCE</scope>
    <source>
        <strain evidence="2">GH877</strain>
    </source>
</reference>
<dbReference type="Proteomes" id="UP000639775">
    <property type="component" value="Unassembled WGS sequence"/>
</dbReference>
<dbReference type="InterPro" id="IPR017495">
    <property type="entry name" value="PuhC"/>
</dbReference>
<dbReference type="RefSeq" id="WP_167197145.1">
    <property type="nucleotide sequence ID" value="NZ_JAAORB010000021.1"/>
</dbReference>
<organism evidence="2 3">
    <name type="scientific">Roseovarius gahaiensis</name>
    <dbReference type="NCBI Taxonomy" id="2716691"/>
    <lineage>
        <taxon>Bacteria</taxon>
        <taxon>Pseudomonadati</taxon>
        <taxon>Pseudomonadota</taxon>
        <taxon>Alphaproteobacteria</taxon>
        <taxon>Rhodobacterales</taxon>
        <taxon>Roseobacteraceae</taxon>
        <taxon>Roseovarius</taxon>
    </lineage>
</organism>
<evidence type="ECO:0000313" key="3">
    <source>
        <dbReference type="Proteomes" id="UP000639775"/>
    </source>
</evidence>
<comment type="caution">
    <text evidence="2">The sequence shown here is derived from an EMBL/GenBank/DDBJ whole genome shotgun (WGS) entry which is preliminary data.</text>
</comment>
<accession>A0A967BBJ5</accession>
<evidence type="ECO:0000313" key="2">
    <source>
        <dbReference type="EMBL" id="NHQ74940.1"/>
    </source>
</evidence>
<protein>
    <submittedName>
        <fullName evidence="2">Pullulanase</fullName>
    </submittedName>
</protein>
<gene>
    <name evidence="2" type="ORF">HAT86_10760</name>
</gene>
<keyword evidence="1" id="KW-0812">Transmembrane</keyword>
<keyword evidence="3" id="KW-1185">Reference proteome</keyword>
<dbReference type="EMBL" id="JAAORB010000021">
    <property type="protein sequence ID" value="NHQ74940.1"/>
    <property type="molecule type" value="Genomic_DNA"/>
</dbReference>